<sequence>MNEFFHMGGYGFYVWTSYGITLLVLLATLLSPILLKRKILSELARREKRAGRLQH</sequence>
<reference evidence="11" key="1">
    <citation type="submission" date="2018-06" db="EMBL/GenBank/DDBJ databases">
        <authorList>
            <person name="Zhirakovskaya E."/>
        </authorList>
    </citation>
    <scope>NUCLEOTIDE SEQUENCE</scope>
</reference>
<evidence type="ECO:0000313" key="11">
    <source>
        <dbReference type="EMBL" id="VAW81128.1"/>
    </source>
</evidence>
<keyword evidence="8 10" id="KW-0472">Membrane</keyword>
<keyword evidence="6" id="KW-0201">Cytochrome c-type biogenesis</keyword>
<keyword evidence="7 10" id="KW-1133">Transmembrane helix</keyword>
<dbReference type="Pfam" id="PF04995">
    <property type="entry name" value="CcmD"/>
    <property type="match status" value="1"/>
</dbReference>
<evidence type="ECO:0000256" key="9">
    <source>
        <dbReference type="ARBA" id="ARBA00032938"/>
    </source>
</evidence>
<gene>
    <name evidence="11" type="ORF">MNBD_GAMMA13-2017</name>
</gene>
<dbReference type="GO" id="GO:0005886">
    <property type="term" value="C:plasma membrane"/>
    <property type="evidence" value="ECO:0007669"/>
    <property type="project" value="UniProtKB-SubCell"/>
</dbReference>
<evidence type="ECO:0000256" key="4">
    <source>
        <dbReference type="ARBA" id="ARBA00022519"/>
    </source>
</evidence>
<evidence type="ECO:0000256" key="6">
    <source>
        <dbReference type="ARBA" id="ARBA00022748"/>
    </source>
</evidence>
<keyword evidence="3" id="KW-1003">Cell membrane</keyword>
<keyword evidence="2" id="KW-0813">Transport</keyword>
<name>A0A3B0YJJ7_9ZZZZ</name>
<dbReference type="GO" id="GO:0015886">
    <property type="term" value="P:heme transport"/>
    <property type="evidence" value="ECO:0007669"/>
    <property type="project" value="InterPro"/>
</dbReference>
<proteinExistence type="predicted"/>
<dbReference type="PANTHER" id="PTHR37531">
    <property type="entry name" value="HEME EXPORTER PROTEIN D"/>
    <property type="match status" value="1"/>
</dbReference>
<evidence type="ECO:0000256" key="8">
    <source>
        <dbReference type="ARBA" id="ARBA00023136"/>
    </source>
</evidence>
<protein>
    <recommendedName>
        <fullName evidence="9">Cytochrome c-type biogenesis protein CcmD</fullName>
    </recommendedName>
</protein>
<evidence type="ECO:0000256" key="7">
    <source>
        <dbReference type="ARBA" id="ARBA00022989"/>
    </source>
</evidence>
<evidence type="ECO:0000256" key="5">
    <source>
        <dbReference type="ARBA" id="ARBA00022692"/>
    </source>
</evidence>
<feature type="transmembrane region" description="Helical" evidence="10">
    <location>
        <begin position="12"/>
        <end position="35"/>
    </location>
</feature>
<dbReference type="PANTHER" id="PTHR37531:SF1">
    <property type="entry name" value="HEME EXPORTER PROTEIN D"/>
    <property type="match status" value="1"/>
</dbReference>
<evidence type="ECO:0000256" key="3">
    <source>
        <dbReference type="ARBA" id="ARBA00022475"/>
    </source>
</evidence>
<evidence type="ECO:0000256" key="10">
    <source>
        <dbReference type="SAM" id="Phobius"/>
    </source>
</evidence>
<dbReference type="GO" id="GO:0017004">
    <property type="term" value="P:cytochrome complex assembly"/>
    <property type="evidence" value="ECO:0007669"/>
    <property type="project" value="UniProtKB-KW"/>
</dbReference>
<keyword evidence="4" id="KW-0997">Cell inner membrane</keyword>
<evidence type="ECO:0000256" key="2">
    <source>
        <dbReference type="ARBA" id="ARBA00022448"/>
    </source>
</evidence>
<dbReference type="GO" id="GO:1903607">
    <property type="term" value="P:cytochrome c biosynthetic process"/>
    <property type="evidence" value="ECO:0007669"/>
    <property type="project" value="TreeGrafter"/>
</dbReference>
<dbReference type="EMBL" id="UOFK01000248">
    <property type="protein sequence ID" value="VAW81128.1"/>
    <property type="molecule type" value="Genomic_DNA"/>
</dbReference>
<accession>A0A3B0YJJ7</accession>
<keyword evidence="5 10" id="KW-0812">Transmembrane</keyword>
<dbReference type="AlphaFoldDB" id="A0A3B0YJJ7"/>
<dbReference type="InterPro" id="IPR007078">
    <property type="entry name" value="Haem_export_protD_CcmD"/>
</dbReference>
<comment type="subcellular location">
    <subcellularLocation>
        <location evidence="1">Cell inner membrane</location>
        <topology evidence="1">Single-pass membrane protein</topology>
    </subcellularLocation>
</comment>
<dbReference type="NCBIfam" id="TIGR03141">
    <property type="entry name" value="cytochro_ccmD"/>
    <property type="match status" value="1"/>
</dbReference>
<organism evidence="11">
    <name type="scientific">hydrothermal vent metagenome</name>
    <dbReference type="NCBI Taxonomy" id="652676"/>
    <lineage>
        <taxon>unclassified sequences</taxon>
        <taxon>metagenomes</taxon>
        <taxon>ecological metagenomes</taxon>
    </lineage>
</organism>
<evidence type="ECO:0000256" key="1">
    <source>
        <dbReference type="ARBA" id="ARBA00004377"/>
    </source>
</evidence>
<dbReference type="InterPro" id="IPR052075">
    <property type="entry name" value="Heme_exporter_D"/>
</dbReference>